<evidence type="ECO:0000256" key="1">
    <source>
        <dbReference type="SAM" id="MobiDB-lite"/>
    </source>
</evidence>
<dbReference type="Proteomes" id="UP000221165">
    <property type="component" value="Unassembled WGS sequence"/>
</dbReference>
<name>A0A2C6KHL9_9APIC</name>
<dbReference type="RefSeq" id="XP_067918345.1">
    <property type="nucleotide sequence ID" value="XM_068069680.1"/>
</dbReference>
<feature type="region of interest" description="Disordered" evidence="1">
    <location>
        <begin position="137"/>
        <end position="157"/>
    </location>
</feature>
<dbReference type="EMBL" id="MIGC01005764">
    <property type="protein sequence ID" value="PHJ16619.1"/>
    <property type="molecule type" value="Genomic_DNA"/>
</dbReference>
<evidence type="ECO:0000313" key="4">
    <source>
        <dbReference type="Proteomes" id="UP000221165"/>
    </source>
</evidence>
<feature type="non-terminal residue" evidence="3">
    <location>
        <position position="1"/>
    </location>
</feature>
<dbReference type="OrthoDB" id="436723at2759"/>
<dbReference type="Pfam" id="PF26579">
    <property type="entry name" value="Ig_CFAP47"/>
    <property type="match status" value="1"/>
</dbReference>
<reference evidence="3 4" key="1">
    <citation type="journal article" date="2017" name="Int. J. Parasitol.">
        <title>The genome of the protozoan parasite Cystoisospora suis and a reverse vaccinology approach to identify vaccine candidates.</title>
        <authorList>
            <person name="Palmieri N."/>
            <person name="Shrestha A."/>
            <person name="Ruttkowski B."/>
            <person name="Beck T."/>
            <person name="Vogl C."/>
            <person name="Tomley F."/>
            <person name="Blake D.P."/>
            <person name="Joachim A."/>
        </authorList>
    </citation>
    <scope>NUCLEOTIDE SEQUENCE [LARGE SCALE GENOMIC DNA]</scope>
    <source>
        <strain evidence="3 4">Wien I</strain>
    </source>
</reference>
<dbReference type="InterPro" id="IPR058952">
    <property type="entry name" value="Ig_CFAP47"/>
</dbReference>
<keyword evidence="3" id="KW-0282">Flagellum</keyword>
<proteinExistence type="predicted"/>
<dbReference type="VEuPathDB" id="ToxoDB:CSUI_009566"/>
<dbReference type="PANTHER" id="PTHR45912">
    <property type="entry name" value="CILIA- AND FLAGELLA-ASSOCIATED PROTEIN 47"/>
    <property type="match status" value="1"/>
</dbReference>
<comment type="caution">
    <text evidence="3">The sequence shown here is derived from an EMBL/GenBank/DDBJ whole genome shotgun (WGS) entry which is preliminary data.</text>
</comment>
<keyword evidence="4" id="KW-1185">Reference proteome</keyword>
<evidence type="ECO:0000313" key="3">
    <source>
        <dbReference type="EMBL" id="PHJ16619.1"/>
    </source>
</evidence>
<accession>A0A2C6KHL9</accession>
<evidence type="ECO:0000259" key="2">
    <source>
        <dbReference type="Pfam" id="PF26579"/>
    </source>
</evidence>
<dbReference type="AlphaFoldDB" id="A0A2C6KHL9"/>
<dbReference type="GeneID" id="94432891"/>
<keyword evidence="3" id="KW-0969">Cilium</keyword>
<keyword evidence="3" id="KW-0966">Cell projection</keyword>
<dbReference type="GO" id="GO:0060271">
    <property type="term" value="P:cilium assembly"/>
    <property type="evidence" value="ECO:0007669"/>
    <property type="project" value="TreeGrafter"/>
</dbReference>
<sequence>IRFSPQKPFELDRDIAVTVKDQGQWRFPVQFQATVPSPDDTIFIDCVGSQQASVLFYLTSCQEEPAAFCAEFRDATPELYVEPKDGILQPRGSAGTAFRVTFRPSELGKAVTNVLRIETKDDFWSYAILGRQAHSTEATCRPSDGQLAAPTEGTSHE</sequence>
<protein>
    <submittedName>
        <fullName evidence="3">Flagellar associated protein</fullName>
    </submittedName>
</protein>
<gene>
    <name evidence="3" type="ORF">CSUI_009566</name>
</gene>
<feature type="domain" description="CFAP47-like immunoglobulin-like" evidence="2">
    <location>
        <begin position="1"/>
        <end position="34"/>
    </location>
</feature>
<organism evidence="3 4">
    <name type="scientific">Cystoisospora suis</name>
    <dbReference type="NCBI Taxonomy" id="483139"/>
    <lineage>
        <taxon>Eukaryota</taxon>
        <taxon>Sar</taxon>
        <taxon>Alveolata</taxon>
        <taxon>Apicomplexa</taxon>
        <taxon>Conoidasida</taxon>
        <taxon>Coccidia</taxon>
        <taxon>Eucoccidiorida</taxon>
        <taxon>Eimeriorina</taxon>
        <taxon>Sarcocystidae</taxon>
        <taxon>Cystoisospora</taxon>
    </lineage>
</organism>
<dbReference type="PANTHER" id="PTHR45912:SF3">
    <property type="entry name" value="CILIA- AND FLAGELLA-ASSOCIATED PROTEIN 47"/>
    <property type="match status" value="1"/>
</dbReference>
<dbReference type="GO" id="GO:0005929">
    <property type="term" value="C:cilium"/>
    <property type="evidence" value="ECO:0007669"/>
    <property type="project" value="TreeGrafter"/>
</dbReference>